<dbReference type="Proteomes" id="UP000321570">
    <property type="component" value="Unassembled WGS sequence"/>
</dbReference>
<keyword evidence="2" id="KW-1185">Reference proteome</keyword>
<protein>
    <submittedName>
        <fullName evidence="1">Uncharacterized protein</fullName>
    </submittedName>
</protein>
<name>A0A564YH76_HYMDI</name>
<accession>A0A564YH76</accession>
<evidence type="ECO:0000313" key="2">
    <source>
        <dbReference type="Proteomes" id="UP000321570"/>
    </source>
</evidence>
<dbReference type="AlphaFoldDB" id="A0A564YH76"/>
<reference evidence="1 2" key="1">
    <citation type="submission" date="2019-07" db="EMBL/GenBank/DDBJ databases">
        <authorList>
            <person name="Jastrzebski P J."/>
            <person name="Paukszto L."/>
            <person name="Jastrzebski P J."/>
        </authorList>
    </citation>
    <scope>NUCLEOTIDE SEQUENCE [LARGE SCALE GENOMIC DNA]</scope>
    <source>
        <strain evidence="1 2">WMS-il1</strain>
    </source>
</reference>
<evidence type="ECO:0000313" key="1">
    <source>
        <dbReference type="EMBL" id="VUZ45943.1"/>
    </source>
</evidence>
<dbReference type="EMBL" id="CABIJS010000199">
    <property type="protein sequence ID" value="VUZ45943.1"/>
    <property type="molecule type" value="Genomic_DNA"/>
</dbReference>
<gene>
    <name evidence="1" type="ORF">WMSIL1_LOCUS5843</name>
</gene>
<sequence>MTHVKPAYLDKVVTKNAISMFSQVKEMEKPMPVTRSGRHVRFQIVTELEQGYLLCFSSQICVSHTLLITCTS</sequence>
<proteinExistence type="predicted"/>
<organism evidence="1 2">
    <name type="scientific">Hymenolepis diminuta</name>
    <name type="common">Rat tapeworm</name>
    <dbReference type="NCBI Taxonomy" id="6216"/>
    <lineage>
        <taxon>Eukaryota</taxon>
        <taxon>Metazoa</taxon>
        <taxon>Spiralia</taxon>
        <taxon>Lophotrochozoa</taxon>
        <taxon>Platyhelminthes</taxon>
        <taxon>Cestoda</taxon>
        <taxon>Eucestoda</taxon>
        <taxon>Cyclophyllidea</taxon>
        <taxon>Hymenolepididae</taxon>
        <taxon>Hymenolepis</taxon>
    </lineage>
</organism>